<gene>
    <name evidence="7" type="ORF">LSH36_2137g00000</name>
</gene>
<dbReference type="Gene3D" id="1.20.1070.10">
    <property type="entry name" value="Rhodopsin 7-helix transmembrane proteins"/>
    <property type="match status" value="1"/>
</dbReference>
<dbReference type="InterPro" id="IPR000276">
    <property type="entry name" value="GPCR_Rhodpsn"/>
</dbReference>
<evidence type="ECO:0000313" key="7">
    <source>
        <dbReference type="EMBL" id="KAK2139008.1"/>
    </source>
</evidence>
<dbReference type="PRINTS" id="PR00237">
    <property type="entry name" value="GPCRRHODOPSN"/>
</dbReference>
<comment type="caution">
    <text evidence="7">The sequence shown here is derived from an EMBL/GenBank/DDBJ whole genome shotgun (WGS) entry which is preliminary data.</text>
</comment>
<dbReference type="Proteomes" id="UP001208570">
    <property type="component" value="Unassembled WGS sequence"/>
</dbReference>
<evidence type="ECO:0000256" key="1">
    <source>
        <dbReference type="ARBA" id="ARBA00004370"/>
    </source>
</evidence>
<evidence type="ECO:0000256" key="4">
    <source>
        <dbReference type="ARBA" id="ARBA00023136"/>
    </source>
</evidence>
<feature type="transmembrane region" description="Helical" evidence="5">
    <location>
        <begin position="238"/>
        <end position="266"/>
    </location>
</feature>
<evidence type="ECO:0000256" key="2">
    <source>
        <dbReference type="ARBA" id="ARBA00022692"/>
    </source>
</evidence>
<dbReference type="PANTHER" id="PTHR46641">
    <property type="entry name" value="FMRFAMIDE RECEPTOR-RELATED"/>
    <property type="match status" value="1"/>
</dbReference>
<comment type="subcellular location">
    <subcellularLocation>
        <location evidence="1">Membrane</location>
    </subcellularLocation>
</comment>
<dbReference type="GO" id="GO:0004930">
    <property type="term" value="F:G protein-coupled receptor activity"/>
    <property type="evidence" value="ECO:0007669"/>
    <property type="project" value="InterPro"/>
</dbReference>
<proteinExistence type="predicted"/>
<keyword evidence="3 5" id="KW-1133">Transmembrane helix</keyword>
<evidence type="ECO:0000259" key="6">
    <source>
        <dbReference type="PROSITE" id="PS50262"/>
    </source>
</evidence>
<feature type="transmembrane region" description="Helical" evidence="5">
    <location>
        <begin position="101"/>
        <end position="121"/>
    </location>
</feature>
<feature type="transmembrane region" description="Helical" evidence="5">
    <location>
        <begin position="59"/>
        <end position="80"/>
    </location>
</feature>
<feature type="transmembrane region" description="Helical" evidence="5">
    <location>
        <begin position="12"/>
        <end position="31"/>
    </location>
</feature>
<reference evidence="7" key="1">
    <citation type="journal article" date="2023" name="Mol. Biol. Evol.">
        <title>Third-Generation Sequencing Reveals the Adaptive Role of the Epigenome in Three Deep-Sea Polychaetes.</title>
        <authorList>
            <person name="Perez M."/>
            <person name="Aroh O."/>
            <person name="Sun Y."/>
            <person name="Lan Y."/>
            <person name="Juniper S.K."/>
            <person name="Young C.R."/>
            <person name="Angers B."/>
            <person name="Qian P.Y."/>
        </authorList>
    </citation>
    <scope>NUCLEOTIDE SEQUENCE</scope>
    <source>
        <strain evidence="7">P08H-3</strain>
    </source>
</reference>
<feature type="transmembrane region" description="Helical" evidence="5">
    <location>
        <begin position="153"/>
        <end position="176"/>
    </location>
</feature>
<dbReference type="PROSITE" id="PS50262">
    <property type="entry name" value="G_PROTEIN_RECEP_F1_2"/>
    <property type="match status" value="1"/>
</dbReference>
<dbReference type="InterPro" id="IPR052954">
    <property type="entry name" value="GPCR-Ligand_Int"/>
</dbReference>
<dbReference type="EMBL" id="JAODUP010002128">
    <property type="protein sequence ID" value="KAK2139008.1"/>
    <property type="molecule type" value="Genomic_DNA"/>
</dbReference>
<sequence length="286" mass="33242">MVVWKDRKTSSMSILMINLAIVDTLVLWIWANQVAVQALCAVTGSCSHYELIKPFLWAYLWPVGATVQLMATWSIVSITFTRFVSVCWSARATHLNSRRKVIIRLCIMYMFCLIFNLPNFFRLHVITDDDGRPRLAKSRITSSLLFIYGYQVFLYYLVIYIVPLTLVIYFTVRLYSSLRQWNKKREDMTAKARDNHDLTFSLVIVVLVFVICQLVNPIHRLLAAIYPKTENVCGSVPFYYKSWASILVNFNSASNFFIFCLCGIGFRRRLIQMCCRRGSVEPSHFM</sequence>
<evidence type="ECO:0000313" key="8">
    <source>
        <dbReference type="Proteomes" id="UP001208570"/>
    </source>
</evidence>
<feature type="transmembrane region" description="Helical" evidence="5">
    <location>
        <begin position="197"/>
        <end position="218"/>
    </location>
</feature>
<dbReference type="Pfam" id="PF00001">
    <property type="entry name" value="7tm_1"/>
    <property type="match status" value="1"/>
</dbReference>
<evidence type="ECO:0000256" key="3">
    <source>
        <dbReference type="ARBA" id="ARBA00022989"/>
    </source>
</evidence>
<organism evidence="7 8">
    <name type="scientific">Paralvinella palmiformis</name>
    <dbReference type="NCBI Taxonomy" id="53620"/>
    <lineage>
        <taxon>Eukaryota</taxon>
        <taxon>Metazoa</taxon>
        <taxon>Spiralia</taxon>
        <taxon>Lophotrochozoa</taxon>
        <taxon>Annelida</taxon>
        <taxon>Polychaeta</taxon>
        <taxon>Sedentaria</taxon>
        <taxon>Canalipalpata</taxon>
        <taxon>Terebellida</taxon>
        <taxon>Terebelliformia</taxon>
        <taxon>Alvinellidae</taxon>
        <taxon>Paralvinella</taxon>
    </lineage>
</organism>
<feature type="domain" description="G-protein coupled receptors family 1 profile" evidence="6">
    <location>
        <begin position="1"/>
        <end position="259"/>
    </location>
</feature>
<evidence type="ECO:0000256" key="5">
    <source>
        <dbReference type="SAM" id="Phobius"/>
    </source>
</evidence>
<accession>A0AAD9IR23</accession>
<dbReference type="PANTHER" id="PTHR46641:SF2">
    <property type="entry name" value="FMRFAMIDE RECEPTOR"/>
    <property type="match status" value="1"/>
</dbReference>
<dbReference type="AlphaFoldDB" id="A0AAD9IR23"/>
<keyword evidence="4 5" id="KW-0472">Membrane</keyword>
<dbReference type="InterPro" id="IPR017452">
    <property type="entry name" value="GPCR_Rhodpsn_7TM"/>
</dbReference>
<dbReference type="SUPFAM" id="SSF81321">
    <property type="entry name" value="Family A G protein-coupled receptor-like"/>
    <property type="match status" value="1"/>
</dbReference>
<keyword evidence="2 5" id="KW-0812">Transmembrane</keyword>
<dbReference type="GO" id="GO:0016020">
    <property type="term" value="C:membrane"/>
    <property type="evidence" value="ECO:0007669"/>
    <property type="project" value="UniProtKB-SubCell"/>
</dbReference>
<protein>
    <recommendedName>
        <fullName evidence="6">G-protein coupled receptors family 1 profile domain-containing protein</fullName>
    </recommendedName>
</protein>
<name>A0AAD9IR23_9ANNE</name>
<keyword evidence="8" id="KW-1185">Reference proteome</keyword>